<protein>
    <submittedName>
        <fullName evidence="1">Uncharacterized protein</fullName>
    </submittedName>
</protein>
<accession>A0AAD5PA65</accession>
<dbReference type="AlphaFoldDB" id="A0AAD5PA65"/>
<sequence>MGIFGLSAFVHEHVTLGVQHTWSSDAQQDSHDHFIIDGNAFTYHYAMKTNFNWVHGGIRYFLTLSHSISQTYYLRIHNN</sequence>
<keyword evidence="2" id="KW-1185">Reference proteome</keyword>
<reference evidence="1" key="2">
    <citation type="submission" date="2023-02" db="EMBL/GenBank/DDBJ databases">
        <authorList>
            <consortium name="DOE Joint Genome Institute"/>
            <person name="Mondo S.J."/>
            <person name="Chang Y."/>
            <person name="Wang Y."/>
            <person name="Ahrendt S."/>
            <person name="Andreopoulos W."/>
            <person name="Barry K."/>
            <person name="Beard J."/>
            <person name="Benny G.L."/>
            <person name="Blankenship S."/>
            <person name="Bonito G."/>
            <person name="Cuomo C."/>
            <person name="Desiro A."/>
            <person name="Gervers K.A."/>
            <person name="Hundley H."/>
            <person name="Kuo A."/>
            <person name="LaButti K."/>
            <person name="Lang B.F."/>
            <person name="Lipzen A."/>
            <person name="O'Donnell K."/>
            <person name="Pangilinan J."/>
            <person name="Reynolds N."/>
            <person name="Sandor L."/>
            <person name="Smith M.W."/>
            <person name="Tsang A."/>
            <person name="Grigoriev I.V."/>
            <person name="Stajich J.E."/>
            <person name="Spatafora J.W."/>
        </authorList>
    </citation>
    <scope>NUCLEOTIDE SEQUENCE</scope>
    <source>
        <strain evidence="1">RSA 2281</strain>
    </source>
</reference>
<organism evidence="1 2">
    <name type="scientific">Phascolomyces articulosus</name>
    <dbReference type="NCBI Taxonomy" id="60185"/>
    <lineage>
        <taxon>Eukaryota</taxon>
        <taxon>Fungi</taxon>
        <taxon>Fungi incertae sedis</taxon>
        <taxon>Mucoromycota</taxon>
        <taxon>Mucoromycotina</taxon>
        <taxon>Mucoromycetes</taxon>
        <taxon>Mucorales</taxon>
        <taxon>Lichtheimiaceae</taxon>
        <taxon>Phascolomyces</taxon>
    </lineage>
</organism>
<evidence type="ECO:0000313" key="2">
    <source>
        <dbReference type="Proteomes" id="UP001209540"/>
    </source>
</evidence>
<gene>
    <name evidence="1" type="ORF">BDA99DRAFT_521852</name>
</gene>
<comment type="caution">
    <text evidence="1">The sequence shown here is derived from an EMBL/GenBank/DDBJ whole genome shotgun (WGS) entry which is preliminary data.</text>
</comment>
<dbReference type="Proteomes" id="UP001209540">
    <property type="component" value="Unassembled WGS sequence"/>
</dbReference>
<proteinExistence type="predicted"/>
<name>A0AAD5PA65_9FUNG</name>
<evidence type="ECO:0000313" key="1">
    <source>
        <dbReference type="EMBL" id="KAI9251433.1"/>
    </source>
</evidence>
<reference evidence="1" key="1">
    <citation type="journal article" date="2022" name="IScience">
        <title>Evolution of zygomycete secretomes and the origins of terrestrial fungal ecologies.</title>
        <authorList>
            <person name="Chang Y."/>
            <person name="Wang Y."/>
            <person name="Mondo S."/>
            <person name="Ahrendt S."/>
            <person name="Andreopoulos W."/>
            <person name="Barry K."/>
            <person name="Beard J."/>
            <person name="Benny G.L."/>
            <person name="Blankenship S."/>
            <person name="Bonito G."/>
            <person name="Cuomo C."/>
            <person name="Desiro A."/>
            <person name="Gervers K.A."/>
            <person name="Hundley H."/>
            <person name="Kuo A."/>
            <person name="LaButti K."/>
            <person name="Lang B.F."/>
            <person name="Lipzen A."/>
            <person name="O'Donnell K."/>
            <person name="Pangilinan J."/>
            <person name="Reynolds N."/>
            <person name="Sandor L."/>
            <person name="Smith M.E."/>
            <person name="Tsang A."/>
            <person name="Grigoriev I.V."/>
            <person name="Stajich J.E."/>
            <person name="Spatafora J.W."/>
        </authorList>
    </citation>
    <scope>NUCLEOTIDE SEQUENCE</scope>
    <source>
        <strain evidence="1">RSA 2281</strain>
    </source>
</reference>
<dbReference type="EMBL" id="JAIXMP010000030">
    <property type="protein sequence ID" value="KAI9251433.1"/>
    <property type="molecule type" value="Genomic_DNA"/>
</dbReference>